<evidence type="ECO:0000256" key="5">
    <source>
        <dbReference type="ARBA" id="ARBA00023136"/>
    </source>
</evidence>
<proteinExistence type="inferred from homology"/>
<dbReference type="RefSeq" id="WP_340330772.1">
    <property type="nucleotide sequence ID" value="NZ_JAZHOF010000006.1"/>
</dbReference>
<dbReference type="GO" id="GO:0055085">
    <property type="term" value="P:transmembrane transport"/>
    <property type="evidence" value="ECO:0007669"/>
    <property type="project" value="TreeGrafter"/>
</dbReference>
<dbReference type="InterPro" id="IPR002549">
    <property type="entry name" value="AI-2E-like"/>
</dbReference>
<evidence type="ECO:0000313" key="8">
    <source>
        <dbReference type="Proteomes" id="UP001378188"/>
    </source>
</evidence>
<evidence type="ECO:0000256" key="1">
    <source>
        <dbReference type="ARBA" id="ARBA00004141"/>
    </source>
</evidence>
<feature type="transmembrane region" description="Helical" evidence="6">
    <location>
        <begin position="6"/>
        <end position="23"/>
    </location>
</feature>
<feature type="transmembrane region" description="Helical" evidence="6">
    <location>
        <begin position="60"/>
        <end position="81"/>
    </location>
</feature>
<evidence type="ECO:0000256" key="4">
    <source>
        <dbReference type="ARBA" id="ARBA00022989"/>
    </source>
</evidence>
<feature type="transmembrane region" description="Helical" evidence="6">
    <location>
        <begin position="134"/>
        <end position="157"/>
    </location>
</feature>
<comment type="similarity">
    <text evidence="2">Belongs to the autoinducer-2 exporter (AI-2E) (TC 2.A.86) family.</text>
</comment>
<sequence length="353" mass="38293">MSPPRWFLWIVVVAIMLWGLTAARAYLIPIAIALVLFSLLAALIDWITKLHVGRWSVPRPLATVIGLIIIAYGLSLMVSVLSSQVEAVIAASPRYISRIEALLSDAAEFFGRDIAEDLQKALSEINLAARIPGLVGSAGATVTTITLIVLYMGFMFVERGAFQRKLDRLLPDHDQASRVRAVILSISDSVQRYFTIKLFVSALTGLAAYAVMKPMGLDFAETWALLAVLLNFIPNIGSAIATILPAIVALVQFDTLGPFLVIAFGVSTIQLVIGNFVEPALMGRSLNLSPLVIILSLTFWAFVWGIVGMFLSVPIMVIVLIVCSQIPAWRPVAVILSRDGRIPDSEIANDPVA</sequence>
<keyword evidence="8" id="KW-1185">Reference proteome</keyword>
<keyword evidence="3 6" id="KW-0812">Transmembrane</keyword>
<feature type="transmembrane region" description="Helical" evidence="6">
    <location>
        <begin position="193"/>
        <end position="211"/>
    </location>
</feature>
<gene>
    <name evidence="7" type="ORF">V3328_16440</name>
</gene>
<dbReference type="Pfam" id="PF01594">
    <property type="entry name" value="AI-2E_transport"/>
    <property type="match status" value="1"/>
</dbReference>
<dbReference type="GO" id="GO:0016020">
    <property type="term" value="C:membrane"/>
    <property type="evidence" value="ECO:0007669"/>
    <property type="project" value="UniProtKB-SubCell"/>
</dbReference>
<protein>
    <submittedName>
        <fullName evidence="7">AI-2E family transporter</fullName>
    </submittedName>
</protein>
<dbReference type="Proteomes" id="UP001378188">
    <property type="component" value="Unassembled WGS sequence"/>
</dbReference>
<comment type="caution">
    <text evidence="7">The sequence shown here is derived from an EMBL/GenBank/DDBJ whole genome shotgun (WGS) entry which is preliminary data.</text>
</comment>
<evidence type="ECO:0000256" key="2">
    <source>
        <dbReference type="ARBA" id="ARBA00009773"/>
    </source>
</evidence>
<keyword evidence="4 6" id="KW-1133">Transmembrane helix</keyword>
<name>A0AAW9RS95_9HYPH</name>
<evidence type="ECO:0000256" key="3">
    <source>
        <dbReference type="ARBA" id="ARBA00022692"/>
    </source>
</evidence>
<feature type="transmembrane region" description="Helical" evidence="6">
    <location>
        <begin position="256"/>
        <end position="276"/>
    </location>
</feature>
<reference evidence="7 8" key="1">
    <citation type="submission" date="2024-02" db="EMBL/GenBank/DDBJ databases">
        <title>Genome analysis and characterization of Microbaculum marinisediminis sp. nov., isolated from marine sediment.</title>
        <authorList>
            <person name="Du Z.-J."/>
            <person name="Ye Y.-Q."/>
            <person name="Zhang Z.-R."/>
            <person name="Yuan S.-M."/>
            <person name="Zhang X.-Y."/>
        </authorList>
    </citation>
    <scope>NUCLEOTIDE SEQUENCE [LARGE SCALE GENOMIC DNA]</scope>
    <source>
        <strain evidence="7 8">SDUM1044001</strain>
    </source>
</reference>
<feature type="transmembrane region" description="Helical" evidence="6">
    <location>
        <begin position="30"/>
        <end position="48"/>
    </location>
</feature>
<evidence type="ECO:0000313" key="7">
    <source>
        <dbReference type="EMBL" id="MEJ8573082.1"/>
    </source>
</evidence>
<feature type="transmembrane region" description="Helical" evidence="6">
    <location>
        <begin position="223"/>
        <end position="250"/>
    </location>
</feature>
<evidence type="ECO:0000256" key="6">
    <source>
        <dbReference type="SAM" id="Phobius"/>
    </source>
</evidence>
<keyword evidence="5 6" id="KW-0472">Membrane</keyword>
<organism evidence="7 8">
    <name type="scientific">Microbaculum marinum</name>
    <dbReference type="NCBI Taxonomy" id="1764581"/>
    <lineage>
        <taxon>Bacteria</taxon>
        <taxon>Pseudomonadati</taxon>
        <taxon>Pseudomonadota</taxon>
        <taxon>Alphaproteobacteria</taxon>
        <taxon>Hyphomicrobiales</taxon>
        <taxon>Tepidamorphaceae</taxon>
        <taxon>Microbaculum</taxon>
    </lineage>
</organism>
<dbReference type="AlphaFoldDB" id="A0AAW9RS95"/>
<comment type="subcellular location">
    <subcellularLocation>
        <location evidence="1">Membrane</location>
        <topology evidence="1">Multi-pass membrane protein</topology>
    </subcellularLocation>
</comment>
<dbReference type="PANTHER" id="PTHR21716">
    <property type="entry name" value="TRANSMEMBRANE PROTEIN"/>
    <property type="match status" value="1"/>
</dbReference>
<dbReference type="PANTHER" id="PTHR21716:SF64">
    <property type="entry name" value="AI-2 TRANSPORT PROTEIN TQSA"/>
    <property type="match status" value="1"/>
</dbReference>
<accession>A0AAW9RS95</accession>
<dbReference type="EMBL" id="JAZHOF010000006">
    <property type="protein sequence ID" value="MEJ8573082.1"/>
    <property type="molecule type" value="Genomic_DNA"/>
</dbReference>